<dbReference type="PANTHER" id="PTHR43877">
    <property type="entry name" value="AMINOALKYLPHOSPHONATE N-ACETYLTRANSFERASE-RELATED-RELATED"/>
    <property type="match status" value="1"/>
</dbReference>
<keyword evidence="2" id="KW-0012">Acyltransferase</keyword>
<proteinExistence type="predicted"/>
<dbReference type="PROSITE" id="PS51186">
    <property type="entry name" value="GNAT"/>
    <property type="match status" value="1"/>
</dbReference>
<feature type="domain" description="N-acetyltransferase" evidence="3">
    <location>
        <begin position="1"/>
        <end position="148"/>
    </location>
</feature>
<evidence type="ECO:0000256" key="2">
    <source>
        <dbReference type="ARBA" id="ARBA00023315"/>
    </source>
</evidence>
<name>A0A2A2DDG4_9ACTN</name>
<dbReference type="RefSeq" id="WP_095578712.1">
    <property type="nucleotide sequence ID" value="NZ_JAJQQQ010000001.1"/>
</dbReference>
<comment type="caution">
    <text evidence="4">The sequence shown here is derived from an EMBL/GenBank/DDBJ whole genome shotgun (WGS) entry which is preliminary data.</text>
</comment>
<evidence type="ECO:0000313" key="4">
    <source>
        <dbReference type="EMBL" id="PAU50528.1"/>
    </source>
</evidence>
<dbReference type="InterPro" id="IPR000182">
    <property type="entry name" value="GNAT_dom"/>
</dbReference>
<dbReference type="CDD" id="cd04301">
    <property type="entry name" value="NAT_SF"/>
    <property type="match status" value="1"/>
</dbReference>
<dbReference type="EMBL" id="NSJV01000044">
    <property type="protein sequence ID" value="PAU50528.1"/>
    <property type="molecule type" value="Genomic_DNA"/>
</dbReference>
<protein>
    <submittedName>
        <fullName evidence="4">GNAT family N-acetyltransferase</fullName>
    </submittedName>
</protein>
<dbReference type="InterPro" id="IPR016181">
    <property type="entry name" value="Acyl_CoA_acyltransferase"/>
</dbReference>
<dbReference type="AlphaFoldDB" id="A0A2A2DDG4"/>
<sequence>MKIEQVGWTDPDATALRAAQRAEIAERYGTTDSEPGVPPSAADIAAFFVAREDDGTAVGCGGLRDLGGGVGEVKRMYVAPGARGSGAAGRILRAMEDWARERGWTSLRMETGVRQPDAVRFYVRSGYARIPNFGPYEGVRDSMCFERSLVA</sequence>
<evidence type="ECO:0000256" key="1">
    <source>
        <dbReference type="ARBA" id="ARBA00022679"/>
    </source>
</evidence>
<accession>A0A2A2DDG4</accession>
<dbReference type="PANTHER" id="PTHR43877:SF2">
    <property type="entry name" value="AMINOALKYLPHOSPHONATE N-ACETYLTRANSFERASE-RELATED"/>
    <property type="match status" value="1"/>
</dbReference>
<organism evidence="4 5">
    <name type="scientific">Streptomyces albireticuli</name>
    <dbReference type="NCBI Taxonomy" id="1940"/>
    <lineage>
        <taxon>Bacteria</taxon>
        <taxon>Bacillati</taxon>
        <taxon>Actinomycetota</taxon>
        <taxon>Actinomycetes</taxon>
        <taxon>Kitasatosporales</taxon>
        <taxon>Streptomycetaceae</taxon>
        <taxon>Streptomyces</taxon>
    </lineage>
</organism>
<reference evidence="4 5" key="1">
    <citation type="submission" date="2017-08" db="EMBL/GenBank/DDBJ databases">
        <title>Genome sequence of Streptomyces albireticuli NRRL B-1670.</title>
        <authorList>
            <person name="Graham D.E."/>
            <person name="Mahan K.M."/>
            <person name="Klingeman D.M."/>
            <person name="Hettich R.L."/>
            <person name="Parry R.J."/>
            <person name="Spain J.C."/>
        </authorList>
    </citation>
    <scope>NUCLEOTIDE SEQUENCE [LARGE SCALE GENOMIC DNA]</scope>
    <source>
        <strain evidence="4 5">NRRL B-1670</strain>
    </source>
</reference>
<keyword evidence="1 4" id="KW-0808">Transferase</keyword>
<gene>
    <name evidence="4" type="ORF">CK936_02050</name>
</gene>
<keyword evidence="5" id="KW-1185">Reference proteome</keyword>
<dbReference type="InterPro" id="IPR050832">
    <property type="entry name" value="Bact_Acetyltransf"/>
</dbReference>
<dbReference type="Pfam" id="PF00583">
    <property type="entry name" value="Acetyltransf_1"/>
    <property type="match status" value="1"/>
</dbReference>
<evidence type="ECO:0000259" key="3">
    <source>
        <dbReference type="PROSITE" id="PS51186"/>
    </source>
</evidence>
<dbReference type="Gene3D" id="3.40.630.30">
    <property type="match status" value="1"/>
</dbReference>
<dbReference type="SUPFAM" id="SSF55729">
    <property type="entry name" value="Acyl-CoA N-acyltransferases (Nat)"/>
    <property type="match status" value="1"/>
</dbReference>
<dbReference type="Proteomes" id="UP000218944">
    <property type="component" value="Unassembled WGS sequence"/>
</dbReference>
<dbReference type="GO" id="GO:0016747">
    <property type="term" value="F:acyltransferase activity, transferring groups other than amino-acyl groups"/>
    <property type="evidence" value="ECO:0007669"/>
    <property type="project" value="InterPro"/>
</dbReference>
<evidence type="ECO:0000313" key="5">
    <source>
        <dbReference type="Proteomes" id="UP000218944"/>
    </source>
</evidence>